<evidence type="ECO:0008006" key="4">
    <source>
        <dbReference type="Google" id="ProtNLM"/>
    </source>
</evidence>
<dbReference type="RefSeq" id="WP_102516117.1">
    <property type="nucleotide sequence ID" value="NZ_CAWNSM010000017.1"/>
</dbReference>
<dbReference type="AlphaFoldDB" id="A0A2N7FER5"/>
<evidence type="ECO:0000256" key="1">
    <source>
        <dbReference type="SAM" id="SignalP"/>
    </source>
</evidence>
<evidence type="ECO:0000313" key="3">
    <source>
        <dbReference type="Proteomes" id="UP000235330"/>
    </source>
</evidence>
<feature type="signal peptide" evidence="1">
    <location>
        <begin position="1"/>
        <end position="31"/>
    </location>
</feature>
<sequence length="225" mass="25367">MKKPLCLLTGTFPAFTPFLLVLTTFSLSVSAQEVPASDMADPMAVYTGGELIAGNKGLGATFQFGVNRGDWGVLGKLEGKNNFENYRARFFTPNKKTGTGLFIDAGHDFSNDDLTSNYASFGVMQAFKLSNKFKLYSALTYGRMWEENNQFQDTQIISSINYLKYDFADQFYLQFAPQYTYGLDGENTRDFSAEMQLGYKVDSDNIIIFSGDTDNNTWITYRTRF</sequence>
<evidence type="ECO:0000313" key="2">
    <source>
        <dbReference type="EMBL" id="PMJ67788.1"/>
    </source>
</evidence>
<dbReference type="EMBL" id="MCWU01000017">
    <property type="protein sequence ID" value="PMJ67788.1"/>
    <property type="molecule type" value="Genomic_DNA"/>
</dbReference>
<comment type="caution">
    <text evidence="2">The sequence shown here is derived from an EMBL/GenBank/DDBJ whole genome shotgun (WGS) entry which is preliminary data.</text>
</comment>
<name>A0A2N7FER5_VIBSP</name>
<keyword evidence="1" id="KW-0732">Signal</keyword>
<feature type="chain" id="PRO_5018038405" description="Porin" evidence="1">
    <location>
        <begin position="32"/>
        <end position="225"/>
    </location>
</feature>
<protein>
    <recommendedName>
        <fullName evidence="4">Porin</fullName>
    </recommendedName>
</protein>
<reference evidence="3" key="1">
    <citation type="submission" date="2016-07" db="EMBL/GenBank/DDBJ databases">
        <title>Nontailed viruses are major unrecognized killers of bacteria in the ocean.</title>
        <authorList>
            <person name="Kauffman K."/>
            <person name="Hussain F."/>
            <person name="Yang J."/>
            <person name="Arevalo P."/>
            <person name="Brown J."/>
            <person name="Cutler M."/>
            <person name="Kelly L."/>
            <person name="Polz M.F."/>
        </authorList>
    </citation>
    <scope>NUCLEOTIDE SEQUENCE [LARGE SCALE GENOMIC DNA]</scope>
    <source>
        <strain evidence="3">10N.261.55.E11</strain>
    </source>
</reference>
<dbReference type="Proteomes" id="UP000235330">
    <property type="component" value="Unassembled WGS sequence"/>
</dbReference>
<gene>
    <name evidence="2" type="ORF">BCU17_16565</name>
</gene>
<accession>A0A2N7FER5</accession>
<organism evidence="2 3">
    <name type="scientific">Vibrio splendidus</name>
    <dbReference type="NCBI Taxonomy" id="29497"/>
    <lineage>
        <taxon>Bacteria</taxon>
        <taxon>Pseudomonadati</taxon>
        <taxon>Pseudomonadota</taxon>
        <taxon>Gammaproteobacteria</taxon>
        <taxon>Vibrionales</taxon>
        <taxon>Vibrionaceae</taxon>
        <taxon>Vibrio</taxon>
    </lineage>
</organism>
<proteinExistence type="predicted"/>